<keyword evidence="3" id="KW-1185">Reference proteome</keyword>
<feature type="compositionally biased region" description="Low complexity" evidence="1">
    <location>
        <begin position="384"/>
        <end position="399"/>
    </location>
</feature>
<gene>
    <name evidence="2" type="ORF">STRTUCAR8_00508</name>
</gene>
<feature type="region of interest" description="Disordered" evidence="1">
    <location>
        <begin position="272"/>
        <end position="399"/>
    </location>
</feature>
<comment type="caution">
    <text evidence="2">The sequence shown here is derived from an EMBL/GenBank/DDBJ whole genome shotgun (WGS) entry which is preliminary data.</text>
</comment>
<evidence type="ECO:0000313" key="2">
    <source>
        <dbReference type="EMBL" id="ELP62035.1"/>
    </source>
</evidence>
<dbReference type="Proteomes" id="UP000010931">
    <property type="component" value="Unassembled WGS sequence"/>
</dbReference>
<dbReference type="EMBL" id="AEJB01000639">
    <property type="protein sequence ID" value="ELP62035.1"/>
    <property type="molecule type" value="Genomic_DNA"/>
</dbReference>
<name>L7EUH1_STRT8</name>
<feature type="compositionally biased region" description="Basic residues" evidence="1">
    <location>
        <begin position="366"/>
        <end position="377"/>
    </location>
</feature>
<feature type="compositionally biased region" description="Basic and acidic residues" evidence="1">
    <location>
        <begin position="304"/>
        <end position="332"/>
    </location>
</feature>
<organism evidence="2 3">
    <name type="scientific">Streptomyces turgidiscabies (strain Car8)</name>
    <dbReference type="NCBI Taxonomy" id="698760"/>
    <lineage>
        <taxon>Bacteria</taxon>
        <taxon>Bacillati</taxon>
        <taxon>Actinomycetota</taxon>
        <taxon>Actinomycetes</taxon>
        <taxon>Kitasatosporales</taxon>
        <taxon>Streptomycetaceae</taxon>
        <taxon>Streptomyces</taxon>
    </lineage>
</organism>
<evidence type="ECO:0000256" key="1">
    <source>
        <dbReference type="SAM" id="MobiDB-lite"/>
    </source>
</evidence>
<sequence>MNASPPDPTRCHAIRVRSSAHVPESVGDQELWIEDVPVPATDSLAERRRAVELARPAQDIRRVLLRYADGVSDLIVVSRRGGHDRTPVDRPPTASPPAWGLGGDGPAAGFSVALAQRGQRSEEGQAGDEASWLTALAVTLRRYDPDVPPVIGTDHGDLTVEQAATLAESKPSPATGPALTGLLFATQNEHEGDTEGVSQYVPCLAPPFPLTVSVFRDTGFQDSGFQDSGFRDSGGWRLRCDYLGSHFSAEIAAQFVRHLVHVHEQVLNLPQTSPGRCRTARRGGAGPHCGARPSVPRTGHRTHPRELARRTRPDRGGDAGPCRADRWPDRPDVPSTQRAGRPVGGGDAGARGGRRRPGGRVPGAFRRTRRRSRRRTEGRRDLCAAGPRLPGGPARPHDT</sequence>
<feature type="region of interest" description="Disordered" evidence="1">
    <location>
        <begin position="80"/>
        <end position="106"/>
    </location>
</feature>
<evidence type="ECO:0000313" key="3">
    <source>
        <dbReference type="Proteomes" id="UP000010931"/>
    </source>
</evidence>
<proteinExistence type="predicted"/>
<dbReference type="AlphaFoldDB" id="L7EUH1"/>
<protein>
    <submittedName>
        <fullName evidence="2">Uncharacterized protein</fullName>
    </submittedName>
</protein>
<accession>L7EUH1</accession>
<reference evidence="2 3" key="1">
    <citation type="journal article" date="2011" name="Plasmid">
        <title>Streptomyces turgidiscabies Car8 contains a modular pathogenicity island that shares virulence genes with other actinobacterial plant pathogens.</title>
        <authorList>
            <person name="Huguet-Tapia J.C."/>
            <person name="Badger J.H."/>
            <person name="Loria R."/>
            <person name="Pettis G.S."/>
        </authorList>
    </citation>
    <scope>NUCLEOTIDE SEQUENCE [LARGE SCALE GENOMIC DNA]</scope>
    <source>
        <strain evidence="2 3">Car8</strain>
    </source>
</reference>
<feature type="compositionally biased region" description="Gly residues" evidence="1">
    <location>
        <begin position="342"/>
        <end position="351"/>
    </location>
</feature>